<evidence type="ECO:0000313" key="2">
    <source>
        <dbReference type="Proteomes" id="UP000737391"/>
    </source>
</evidence>
<protein>
    <submittedName>
        <fullName evidence="1">Uncharacterized protein</fullName>
    </submittedName>
</protein>
<proteinExistence type="predicted"/>
<reference evidence="1" key="1">
    <citation type="submission" date="2020-01" db="EMBL/GenBank/DDBJ databases">
        <title>Identification and distribution of gene clusters putatively required for synthesis of sphingolipid metabolism inhibitors in phylogenetically diverse species of the filamentous fungus Fusarium.</title>
        <authorList>
            <person name="Kim H.-S."/>
            <person name="Busman M."/>
            <person name="Brown D.W."/>
            <person name="Divon H."/>
            <person name="Uhlig S."/>
            <person name="Proctor R.H."/>
        </authorList>
    </citation>
    <scope>NUCLEOTIDE SEQUENCE</scope>
    <source>
        <strain evidence="1">NRRL 31653</strain>
    </source>
</reference>
<gene>
    <name evidence="1" type="ORF">FAGAP_8807</name>
</gene>
<keyword evidence="2" id="KW-1185">Reference proteome</keyword>
<evidence type="ECO:0000313" key="1">
    <source>
        <dbReference type="EMBL" id="KAF4495057.1"/>
    </source>
</evidence>
<dbReference type="EMBL" id="LUFC02000698">
    <property type="protein sequence ID" value="KAF4495057.1"/>
    <property type="molecule type" value="Genomic_DNA"/>
</dbReference>
<comment type="caution">
    <text evidence="1">The sequence shown here is derived from an EMBL/GenBank/DDBJ whole genome shotgun (WGS) entry which is preliminary data.</text>
</comment>
<dbReference type="Proteomes" id="UP000737391">
    <property type="component" value="Unassembled WGS sequence"/>
</dbReference>
<name>A0A9P5B3F1_9HYPO</name>
<accession>A0A9P5B3F1</accession>
<dbReference type="AlphaFoldDB" id="A0A9P5B3F1"/>
<sequence length="142" mass="15648">MPSSVMTTQAPVSVARTFRVSIATSELVPISTSNCETPTLTSMQPPTLRPVETESLGNHSATYIAWVHDYSEEQAFKVIQETTGDIDALANQVRCLKALDGAGPIMSSVGCVSFRITMFRLLQRRREDDNISNKDTTRPVKE</sequence>
<organism evidence="1 2">
    <name type="scientific">Fusarium agapanthi</name>
    <dbReference type="NCBI Taxonomy" id="1803897"/>
    <lineage>
        <taxon>Eukaryota</taxon>
        <taxon>Fungi</taxon>
        <taxon>Dikarya</taxon>
        <taxon>Ascomycota</taxon>
        <taxon>Pezizomycotina</taxon>
        <taxon>Sordariomycetes</taxon>
        <taxon>Hypocreomycetidae</taxon>
        <taxon>Hypocreales</taxon>
        <taxon>Nectriaceae</taxon>
        <taxon>Fusarium</taxon>
        <taxon>Fusarium fujikuroi species complex</taxon>
    </lineage>
</organism>